<evidence type="ECO:0000256" key="1">
    <source>
        <dbReference type="ARBA" id="ARBA00004141"/>
    </source>
</evidence>
<dbReference type="FunFam" id="1.20.1080.10:FF:000011">
    <property type="entry name" value="Formate family transporter"/>
    <property type="match status" value="1"/>
</dbReference>
<dbReference type="AlphaFoldDB" id="A0A315ZH58"/>
<evidence type="ECO:0000256" key="6">
    <source>
        <dbReference type="ARBA" id="ARBA00049660"/>
    </source>
</evidence>
<feature type="transmembrane region" description="Helical" evidence="7">
    <location>
        <begin position="111"/>
        <end position="132"/>
    </location>
</feature>
<gene>
    <name evidence="8" type="ORF">BC781_101404</name>
</gene>
<dbReference type="Gene3D" id="1.20.1080.10">
    <property type="entry name" value="Glycerol uptake facilitator protein"/>
    <property type="match status" value="1"/>
</dbReference>
<feature type="transmembrane region" description="Helical" evidence="7">
    <location>
        <begin position="181"/>
        <end position="200"/>
    </location>
</feature>
<keyword evidence="2" id="KW-0813">Transport</keyword>
<comment type="caution">
    <text evidence="8">The sequence shown here is derived from an EMBL/GenBank/DDBJ whole genome shotgun (WGS) entry which is preliminary data.</text>
</comment>
<keyword evidence="3 7" id="KW-0812">Transmembrane</keyword>
<evidence type="ECO:0000313" key="9">
    <source>
        <dbReference type="Proteomes" id="UP000245535"/>
    </source>
</evidence>
<dbReference type="RefSeq" id="WP_109615576.1">
    <property type="nucleotide sequence ID" value="NZ_QGDO01000001.1"/>
</dbReference>
<dbReference type="PROSITE" id="PS01005">
    <property type="entry name" value="FORMATE_NITRITE_TP_1"/>
    <property type="match status" value="1"/>
</dbReference>
<comment type="similarity">
    <text evidence="6">Belongs to the FNT transporter (TC 1.A.16) family.</text>
</comment>
<dbReference type="EMBL" id="QGDO01000001">
    <property type="protein sequence ID" value="PWJ44054.1"/>
    <property type="molecule type" value="Genomic_DNA"/>
</dbReference>
<dbReference type="GO" id="GO:0005886">
    <property type="term" value="C:plasma membrane"/>
    <property type="evidence" value="ECO:0007669"/>
    <property type="project" value="TreeGrafter"/>
</dbReference>
<comment type="subcellular location">
    <subcellularLocation>
        <location evidence="1">Membrane</location>
        <topology evidence="1">Multi-pass membrane protein</topology>
    </subcellularLocation>
</comment>
<sequence>MGYYSPKEVVEAIRKAAYGKDSFSLPKLIVLGIMGGAYVAFGGITAIMATGGIETIGLQKFMFGAVFPVGLILVILAGAELFTSSCAIMTIPVLNKEKGIKSLLKVWTVGYFANFVGALLVAYLFVYIAGVLKAPVFADSLESIAIGKTSNPFFKTFVKGIGANWLVCLAVWAAYAAKDVGGKILAMWFPIMAFVVIGFEHSIANQFLIPAAMIQGADISIGQFIFNNLIPATLGNIVGGSVFVGVAYWFIFMRDETKASEEEVELVKKELAS</sequence>
<evidence type="ECO:0000256" key="4">
    <source>
        <dbReference type="ARBA" id="ARBA00022989"/>
    </source>
</evidence>
<evidence type="ECO:0000256" key="2">
    <source>
        <dbReference type="ARBA" id="ARBA00022448"/>
    </source>
</evidence>
<keyword evidence="9" id="KW-1185">Reference proteome</keyword>
<evidence type="ECO:0000256" key="5">
    <source>
        <dbReference type="ARBA" id="ARBA00023136"/>
    </source>
</evidence>
<dbReference type="GO" id="GO:0015499">
    <property type="term" value="F:formate transmembrane transporter activity"/>
    <property type="evidence" value="ECO:0007669"/>
    <property type="project" value="TreeGrafter"/>
</dbReference>
<feature type="transmembrane region" description="Helical" evidence="7">
    <location>
        <begin position="61"/>
        <end position="91"/>
    </location>
</feature>
<dbReference type="InterPro" id="IPR000292">
    <property type="entry name" value="For/NO2_transpt"/>
</dbReference>
<dbReference type="InterPro" id="IPR024002">
    <property type="entry name" value="For/NO2_transpt_CS"/>
</dbReference>
<protein>
    <submittedName>
        <fullName evidence="8">Formate/nitrite transporter</fullName>
    </submittedName>
</protein>
<dbReference type="Proteomes" id="UP000245535">
    <property type="component" value="Unassembled WGS sequence"/>
</dbReference>
<dbReference type="PROSITE" id="PS01006">
    <property type="entry name" value="FORMATE_NITRITE_TP_2"/>
    <property type="match status" value="1"/>
</dbReference>
<keyword evidence="4 7" id="KW-1133">Transmembrane helix</keyword>
<evidence type="ECO:0000256" key="3">
    <source>
        <dbReference type="ARBA" id="ARBA00022692"/>
    </source>
</evidence>
<dbReference type="PANTHER" id="PTHR30520">
    <property type="entry name" value="FORMATE TRANSPORTER-RELATED"/>
    <property type="match status" value="1"/>
</dbReference>
<dbReference type="Pfam" id="PF01226">
    <property type="entry name" value="Form_Nir_trans"/>
    <property type="match status" value="1"/>
</dbReference>
<evidence type="ECO:0000313" key="8">
    <source>
        <dbReference type="EMBL" id="PWJ44054.1"/>
    </source>
</evidence>
<reference evidence="8 9" key="1">
    <citation type="submission" date="2018-03" db="EMBL/GenBank/DDBJ databases">
        <title>Genomic Encyclopedia of Archaeal and Bacterial Type Strains, Phase II (KMG-II): from individual species to whole genera.</title>
        <authorList>
            <person name="Goeker M."/>
        </authorList>
    </citation>
    <scope>NUCLEOTIDE SEQUENCE [LARGE SCALE GENOMIC DNA]</scope>
    <source>
        <strain evidence="8 9">DSM 28229</strain>
    </source>
</reference>
<dbReference type="InterPro" id="IPR023271">
    <property type="entry name" value="Aquaporin-like"/>
</dbReference>
<evidence type="ECO:0000256" key="7">
    <source>
        <dbReference type="SAM" id="Phobius"/>
    </source>
</evidence>
<feature type="transmembrane region" description="Helical" evidence="7">
    <location>
        <begin position="232"/>
        <end position="251"/>
    </location>
</feature>
<name>A0A315ZH58_SEDFL</name>
<proteinExistence type="inferred from homology"/>
<feature type="transmembrane region" description="Helical" evidence="7">
    <location>
        <begin position="28"/>
        <end position="49"/>
    </location>
</feature>
<feature type="transmembrane region" description="Helical" evidence="7">
    <location>
        <begin position="153"/>
        <end position="175"/>
    </location>
</feature>
<accession>A0A315ZH58</accession>
<dbReference type="NCBIfam" id="TIGR00790">
    <property type="entry name" value="fnt"/>
    <property type="match status" value="1"/>
</dbReference>
<dbReference type="PANTHER" id="PTHR30520:SF6">
    <property type="entry name" value="FORMATE_NITRATE FAMILY TRANSPORTER (EUROFUNG)"/>
    <property type="match status" value="1"/>
</dbReference>
<organism evidence="8 9">
    <name type="scientific">Sediminitomix flava</name>
    <dbReference type="NCBI Taxonomy" id="379075"/>
    <lineage>
        <taxon>Bacteria</taxon>
        <taxon>Pseudomonadati</taxon>
        <taxon>Bacteroidota</taxon>
        <taxon>Cytophagia</taxon>
        <taxon>Cytophagales</taxon>
        <taxon>Flammeovirgaceae</taxon>
        <taxon>Sediminitomix</taxon>
    </lineage>
</organism>
<dbReference type="OrthoDB" id="9786493at2"/>
<keyword evidence="5 7" id="KW-0472">Membrane</keyword>